<accession>A0AC60PP96</accession>
<protein>
    <submittedName>
        <fullName evidence="1">Uncharacterized protein</fullName>
    </submittedName>
</protein>
<evidence type="ECO:0000313" key="1">
    <source>
        <dbReference type="EMBL" id="KAG0422851.1"/>
    </source>
</evidence>
<reference evidence="1 2" key="1">
    <citation type="journal article" date="2020" name="Cell">
        <title>Large-Scale Comparative Analyses of Tick Genomes Elucidate Their Genetic Diversity and Vector Capacities.</title>
        <authorList>
            <consortium name="Tick Genome and Microbiome Consortium (TIGMIC)"/>
            <person name="Jia N."/>
            <person name="Wang J."/>
            <person name="Shi W."/>
            <person name="Du L."/>
            <person name="Sun Y."/>
            <person name="Zhan W."/>
            <person name="Jiang J.F."/>
            <person name="Wang Q."/>
            <person name="Zhang B."/>
            <person name="Ji P."/>
            <person name="Bell-Sakyi L."/>
            <person name="Cui X.M."/>
            <person name="Yuan T.T."/>
            <person name="Jiang B.G."/>
            <person name="Yang W.F."/>
            <person name="Lam T.T."/>
            <person name="Chang Q.C."/>
            <person name="Ding S.J."/>
            <person name="Wang X.J."/>
            <person name="Zhu J.G."/>
            <person name="Ruan X.D."/>
            <person name="Zhao L."/>
            <person name="Wei J.T."/>
            <person name="Ye R.Z."/>
            <person name="Que T.C."/>
            <person name="Du C.H."/>
            <person name="Zhou Y.H."/>
            <person name="Cheng J.X."/>
            <person name="Dai P.F."/>
            <person name="Guo W.B."/>
            <person name="Han X.H."/>
            <person name="Huang E.J."/>
            <person name="Li L.F."/>
            <person name="Wei W."/>
            <person name="Gao Y.C."/>
            <person name="Liu J.Z."/>
            <person name="Shao H.Z."/>
            <person name="Wang X."/>
            <person name="Wang C.C."/>
            <person name="Yang T.C."/>
            <person name="Huo Q.B."/>
            <person name="Li W."/>
            <person name="Chen H.Y."/>
            <person name="Chen S.E."/>
            <person name="Zhou L.G."/>
            <person name="Ni X.B."/>
            <person name="Tian J.H."/>
            <person name="Sheng Y."/>
            <person name="Liu T."/>
            <person name="Pan Y.S."/>
            <person name="Xia L.Y."/>
            <person name="Li J."/>
            <person name="Zhao F."/>
            <person name="Cao W.C."/>
        </authorList>
    </citation>
    <scope>NUCLEOTIDE SEQUENCE [LARGE SCALE GENOMIC DNA]</scope>
    <source>
        <strain evidence="1">Iper-2018</strain>
    </source>
</reference>
<evidence type="ECO:0000313" key="2">
    <source>
        <dbReference type="Proteomes" id="UP000805193"/>
    </source>
</evidence>
<organism evidence="1 2">
    <name type="scientific">Ixodes persulcatus</name>
    <name type="common">Taiga tick</name>
    <dbReference type="NCBI Taxonomy" id="34615"/>
    <lineage>
        <taxon>Eukaryota</taxon>
        <taxon>Metazoa</taxon>
        <taxon>Ecdysozoa</taxon>
        <taxon>Arthropoda</taxon>
        <taxon>Chelicerata</taxon>
        <taxon>Arachnida</taxon>
        <taxon>Acari</taxon>
        <taxon>Parasitiformes</taxon>
        <taxon>Ixodida</taxon>
        <taxon>Ixodoidea</taxon>
        <taxon>Ixodidae</taxon>
        <taxon>Ixodinae</taxon>
        <taxon>Ixodes</taxon>
    </lineage>
</organism>
<dbReference type="EMBL" id="JABSTQ010010175">
    <property type="protein sequence ID" value="KAG0422851.1"/>
    <property type="molecule type" value="Genomic_DNA"/>
</dbReference>
<name>A0AC60PP96_IXOPE</name>
<gene>
    <name evidence="1" type="ORF">HPB47_001373</name>
</gene>
<comment type="caution">
    <text evidence="1">The sequence shown here is derived from an EMBL/GenBank/DDBJ whole genome shotgun (WGS) entry which is preliminary data.</text>
</comment>
<proteinExistence type="predicted"/>
<keyword evidence="2" id="KW-1185">Reference proteome</keyword>
<dbReference type="Proteomes" id="UP000805193">
    <property type="component" value="Unassembled WGS sequence"/>
</dbReference>
<sequence length="674" mass="76522">MGRKQAPYRPVALNAEAGLGQLGHTELTDKRHTKRARGREGETSSAGEQRHTTRFRDLFHAAANAGLFTLRYWRHLEFARSTTTGRLTLHTSTTPHTLGSDHYIISTCLTVKGISTTPPLPPPTHTDWDLFRTECPLPPTTTCESDLEQWTTQLLSAKQIATKTIDPPHPAEYVDTHLRNLWEAYTSIEQRWPKHRHRRKLRLKLQTLRTKIETHALTLARDNWNNTCDEMRGQLSTKKVWHILRALLDPRTTKTQSRHQTTQIIADTQLSPTALCDTLRSIYIPPPSSHPVGPPQYTGNPNPQLDAPLTFAEVEAAVQALKRNTTPGHYNITNTILRHLNEEVLEHLVQLFNQHWLNHTLPSTWKHSNITLIPKPGKKPSIHNLRPISLTSCLGKLLEHSDPFHMPDRGTPQGAVLSPMLFNLTLIPLARTLLTIPTLRSTLYADDIALWVHSGSDQHIEATLQHGLNQVLHHIEPLELQCSPHKSALLTFTPPRHKPPQNPPIQLFIHSDPIPHTQQIRLLGLTLTHNRSPAPTLKYVKKYVTQTTHLIRRIATKHHGIKEQDRLRLVHSFLLNRILYHLPYLNLTPTQLDSLDALLRKTYRHALLLPPHAPTHRLLDLGIHNTIREHLDAHHMSQLTRLASSPTGHYILDTINILPPTVPIPPPPHSTAHT</sequence>